<organism evidence="2 3">
    <name type="scientific">Popillia japonica</name>
    <name type="common">Japanese beetle</name>
    <dbReference type="NCBI Taxonomy" id="7064"/>
    <lineage>
        <taxon>Eukaryota</taxon>
        <taxon>Metazoa</taxon>
        <taxon>Ecdysozoa</taxon>
        <taxon>Arthropoda</taxon>
        <taxon>Hexapoda</taxon>
        <taxon>Insecta</taxon>
        <taxon>Pterygota</taxon>
        <taxon>Neoptera</taxon>
        <taxon>Endopterygota</taxon>
        <taxon>Coleoptera</taxon>
        <taxon>Polyphaga</taxon>
        <taxon>Scarabaeiformia</taxon>
        <taxon>Scarabaeidae</taxon>
        <taxon>Rutelinae</taxon>
        <taxon>Popillia</taxon>
    </lineage>
</organism>
<feature type="domain" description="DUF4806" evidence="1">
    <location>
        <begin position="129"/>
        <end position="204"/>
    </location>
</feature>
<reference evidence="2 3" key="1">
    <citation type="journal article" date="2024" name="BMC Genomics">
        <title>De novo assembly and annotation of Popillia japonica's genome with initial clues to its potential as an invasive pest.</title>
        <authorList>
            <person name="Cucini C."/>
            <person name="Boschi S."/>
            <person name="Funari R."/>
            <person name="Cardaioli E."/>
            <person name="Iannotti N."/>
            <person name="Marturano G."/>
            <person name="Paoli F."/>
            <person name="Bruttini M."/>
            <person name="Carapelli A."/>
            <person name="Frati F."/>
            <person name="Nardi F."/>
        </authorList>
    </citation>
    <scope>NUCLEOTIDE SEQUENCE [LARGE SCALE GENOMIC DNA]</scope>
    <source>
        <strain evidence="2">DMR45628</strain>
    </source>
</reference>
<dbReference type="EMBL" id="JASPKY010000588">
    <property type="protein sequence ID" value="KAK9688498.1"/>
    <property type="molecule type" value="Genomic_DNA"/>
</dbReference>
<gene>
    <name evidence="2" type="ORF">QE152_g35244</name>
</gene>
<dbReference type="PANTHER" id="PTHR34153:SF2">
    <property type="entry name" value="SI:CH211-262H13.3-RELATED"/>
    <property type="match status" value="1"/>
</dbReference>
<protein>
    <recommendedName>
        <fullName evidence="1">DUF4806 domain-containing protein</fullName>
    </recommendedName>
</protein>
<evidence type="ECO:0000313" key="3">
    <source>
        <dbReference type="Proteomes" id="UP001458880"/>
    </source>
</evidence>
<dbReference type="Proteomes" id="UP001458880">
    <property type="component" value="Unassembled WGS sequence"/>
</dbReference>
<evidence type="ECO:0000259" key="1">
    <source>
        <dbReference type="Pfam" id="PF16064"/>
    </source>
</evidence>
<sequence length="251" mass="27999">MNTFLKILSVFQFVVIPSTSFHRTSTSGAFLSKSGHNFSFVNIPDFIPNASLDVSRVKLVKSLSGTKVLDFARKSLAVSQHGKTKPQPDIMRLLNTIRQQNAQVIEQNQNILNSFGINSSNAVLNLHLPVELPVTNTNELICLESYINSMENFQSFVAFLVKLGGKDITSKTNRMLKTILTDTEAKNYNFYGKRGLKKAFSVLKLRSAIVEAVKLGDITATDKEVEDAIKVWLKHAPEREKSRSSSSTYNI</sequence>
<accession>A0AAW1IG51</accession>
<comment type="caution">
    <text evidence="2">The sequence shown here is derived from an EMBL/GenBank/DDBJ whole genome shotgun (WGS) entry which is preliminary data.</text>
</comment>
<dbReference type="AlphaFoldDB" id="A0AAW1IG51"/>
<keyword evidence="3" id="KW-1185">Reference proteome</keyword>
<dbReference type="InterPro" id="IPR032071">
    <property type="entry name" value="DUF4806"/>
</dbReference>
<dbReference type="Pfam" id="PF16064">
    <property type="entry name" value="DUF4806"/>
    <property type="match status" value="1"/>
</dbReference>
<dbReference type="PANTHER" id="PTHR34153">
    <property type="entry name" value="SI:CH211-262H13.3-RELATED-RELATED"/>
    <property type="match status" value="1"/>
</dbReference>
<name>A0AAW1IG51_POPJA</name>
<evidence type="ECO:0000313" key="2">
    <source>
        <dbReference type="EMBL" id="KAK9688498.1"/>
    </source>
</evidence>
<proteinExistence type="predicted"/>